<dbReference type="GO" id="GO:0016903">
    <property type="term" value="F:oxidoreductase activity, acting on the aldehyde or oxo group of donors"/>
    <property type="evidence" value="ECO:0007669"/>
    <property type="project" value="InterPro"/>
</dbReference>
<dbReference type="Proteomes" id="UP000445000">
    <property type="component" value="Unassembled WGS sequence"/>
</dbReference>
<dbReference type="EMBL" id="BLJN01000005">
    <property type="protein sequence ID" value="GFE83007.1"/>
    <property type="molecule type" value="Genomic_DNA"/>
</dbReference>
<keyword evidence="5" id="KW-1185">Reference proteome</keyword>
<comment type="caution">
    <text evidence="4">The sequence shown here is derived from an EMBL/GenBank/DDBJ whole genome shotgun (WGS) entry which is preliminary data.</text>
</comment>
<proteinExistence type="predicted"/>
<name>A0A829YI77_9GAMM</name>
<accession>A0A829YI77</accession>
<keyword evidence="4" id="KW-0670">Pyruvate</keyword>
<feature type="domain" description="Pyruvate/ketoisovalerate oxidoreductase catalytic" evidence="2">
    <location>
        <begin position="15"/>
        <end position="204"/>
    </location>
</feature>
<dbReference type="InterPro" id="IPR046667">
    <property type="entry name" value="DUF6537"/>
</dbReference>
<dbReference type="AlphaFoldDB" id="A0A829YI77"/>
<evidence type="ECO:0000259" key="2">
    <source>
        <dbReference type="Pfam" id="PF01558"/>
    </source>
</evidence>
<dbReference type="Pfam" id="PF01558">
    <property type="entry name" value="POR"/>
    <property type="match status" value="1"/>
</dbReference>
<dbReference type="NCBIfam" id="NF006179">
    <property type="entry name" value="PRK08312.1"/>
    <property type="match status" value="1"/>
</dbReference>
<dbReference type="Gene3D" id="3.40.920.10">
    <property type="entry name" value="Pyruvate-ferredoxin oxidoreductase, PFOR, domain III"/>
    <property type="match status" value="1"/>
</dbReference>
<dbReference type="Pfam" id="PF20169">
    <property type="entry name" value="DUF6537"/>
    <property type="match status" value="1"/>
</dbReference>
<sequence>MHSERPISIAIAALGGQGGGVLAEWLVAVAELHGWMAQSTSVPGVAQRTGTTVYYVEMSPKPAPGRRSPVFALMPVPGDVDLVVAAELMEAGRTVVRGLVTPERTTVVASSHRVYGITEKSAMGDGIADANAVLSALNARARRLICFEMEAAADRHKSVISSVLFGAIAAAAVLPFSRGTYEQAISDYGVAVKANLAGFQAGFDQAMQSSPVAGWAPPSSAPTTELGRALDERIKREFPAHLHGILQEGVKRMLDYQDDAYADLYLERMTQIRSCDESVARLSRDFSLTNAVARYLALWMSYEDTIRVADLKTRSRRFERFRAEVRAGADQVVYVTEFMHPRFEEVCETLPAGLGSWFSNSAFARRLSAPLFRRGRHIHTAKLGGFVMLSLLAGMRRWRRSTLRYRVEQARIADWLERIRNLAAAPGGYRAAIEIAECQRLVKGYSDTHARGLKNYQTVVEAAERMRGRSDLADAIRQLRNAALADEAGLKLASVLSEVAPDG</sequence>
<evidence type="ECO:0000313" key="5">
    <source>
        <dbReference type="Proteomes" id="UP000445000"/>
    </source>
</evidence>
<dbReference type="RefSeq" id="WP_161814630.1">
    <property type="nucleotide sequence ID" value="NZ_BLJN01000005.1"/>
</dbReference>
<keyword evidence="1" id="KW-0560">Oxidoreductase</keyword>
<organism evidence="4 5">
    <name type="scientific">Steroidobacter agaridevorans</name>
    <dbReference type="NCBI Taxonomy" id="2695856"/>
    <lineage>
        <taxon>Bacteria</taxon>
        <taxon>Pseudomonadati</taxon>
        <taxon>Pseudomonadota</taxon>
        <taxon>Gammaproteobacteria</taxon>
        <taxon>Steroidobacterales</taxon>
        <taxon>Steroidobacteraceae</taxon>
        <taxon>Steroidobacter</taxon>
    </lineage>
</organism>
<dbReference type="InterPro" id="IPR019752">
    <property type="entry name" value="Pyrv/ketoisovalerate_OxRed_cat"/>
</dbReference>
<evidence type="ECO:0000259" key="3">
    <source>
        <dbReference type="Pfam" id="PF20169"/>
    </source>
</evidence>
<protein>
    <submittedName>
        <fullName evidence="4">Indolepyruvate oxidoreductase</fullName>
    </submittedName>
</protein>
<evidence type="ECO:0000313" key="4">
    <source>
        <dbReference type="EMBL" id="GFE83007.1"/>
    </source>
</evidence>
<feature type="domain" description="DUF6537" evidence="3">
    <location>
        <begin position="243"/>
        <end position="461"/>
    </location>
</feature>
<dbReference type="InterPro" id="IPR002869">
    <property type="entry name" value="Pyrv_flavodox_OxRed_cen"/>
</dbReference>
<reference evidence="5" key="1">
    <citation type="submission" date="2020-01" db="EMBL/GenBank/DDBJ databases">
        <title>'Steroidobacter agaridevorans' sp. nov., agar-degrading bacteria isolated from rhizosphere soils.</title>
        <authorList>
            <person name="Ikenaga M."/>
            <person name="Kataoka M."/>
            <person name="Murouchi A."/>
            <person name="Katsuragi S."/>
            <person name="Sakai M."/>
        </authorList>
    </citation>
    <scope>NUCLEOTIDE SEQUENCE [LARGE SCALE GENOMIC DNA]</scope>
    <source>
        <strain evidence="5">YU21-B</strain>
    </source>
</reference>
<dbReference type="SUPFAM" id="SSF53323">
    <property type="entry name" value="Pyruvate-ferredoxin oxidoreductase, PFOR, domain III"/>
    <property type="match status" value="1"/>
</dbReference>
<gene>
    <name evidence="4" type="primary">iorB</name>
    <name evidence="4" type="ORF">GCM10011487_50070</name>
</gene>
<evidence type="ECO:0000256" key="1">
    <source>
        <dbReference type="ARBA" id="ARBA00023002"/>
    </source>
</evidence>